<gene>
    <name evidence="1" type="ordered locus">Awo_c23760</name>
</gene>
<reference evidence="2" key="1">
    <citation type="submission" date="2011-07" db="EMBL/GenBank/DDBJ databases">
        <title>Complete genome sequence of Acetobacterium woodii.</title>
        <authorList>
            <person name="Poehlein A."/>
            <person name="Schmidt S."/>
            <person name="Kaster A.-K."/>
            <person name="Goenrich M."/>
            <person name="Vollmers J."/>
            <person name="Thuermer A."/>
            <person name="Gottschalk G."/>
            <person name="Thauer R.K."/>
            <person name="Daniel R."/>
            <person name="Mueller V."/>
        </authorList>
    </citation>
    <scope>NUCLEOTIDE SEQUENCE [LARGE SCALE GENOMIC DNA]</scope>
    <source>
        <strain evidence="2">ATCC 29683 / DSM 1030 / JCM 2381 / KCTC 1655 / WB1</strain>
    </source>
</reference>
<reference evidence="1 2" key="2">
    <citation type="journal article" date="2012" name="PLoS ONE">
        <title>An ancient pathway combining carbon dioxide fixation with the generation and utilization of a sodium ion gradient for ATP synthesis.</title>
        <authorList>
            <person name="Poehlein A."/>
            <person name="Schmidt S."/>
            <person name="Kaster A.K."/>
            <person name="Goenrich M."/>
            <person name="Vollmers J."/>
            <person name="Thurmer A."/>
            <person name="Bertsch J."/>
            <person name="Schuchmann K."/>
            <person name="Voigt B."/>
            <person name="Hecker M."/>
            <person name="Daniel R."/>
            <person name="Thauer R.K."/>
            <person name="Gottschalk G."/>
            <person name="Muller V."/>
        </authorList>
    </citation>
    <scope>NUCLEOTIDE SEQUENCE [LARGE SCALE GENOMIC DNA]</scope>
    <source>
        <strain evidence="2">ATCC 29683 / DSM 1030 / JCM 2381 / KCTC 1655 / WB1</strain>
    </source>
</reference>
<dbReference type="Proteomes" id="UP000007177">
    <property type="component" value="Chromosome"/>
</dbReference>
<evidence type="ECO:0000313" key="1">
    <source>
        <dbReference type="EMBL" id="AFA49149.1"/>
    </source>
</evidence>
<dbReference type="RefSeq" id="WP_014356749.1">
    <property type="nucleotide sequence ID" value="NC_016894.1"/>
</dbReference>
<protein>
    <submittedName>
        <fullName evidence="1">Uncharacterized protein</fullName>
    </submittedName>
</protein>
<keyword evidence="2" id="KW-1185">Reference proteome</keyword>
<dbReference type="AlphaFoldDB" id="H6LDA4"/>
<name>H6LDA4_ACEWD</name>
<sequence>MIKIKNSALLSQLKSYQIKTTIHEGAIAIAGEETYSDKSFEYLQTIMVEEFSAMNEWIEASGGIVGHIKSFITTTNQKMMISTTGDQIIGHIQPSEKRVKEEEKEEVLISVALIVFNMPQIDLEKRLISLFDKLHLNS</sequence>
<proteinExistence type="predicted"/>
<dbReference type="eggNOG" id="ENOG50346FR">
    <property type="taxonomic scope" value="Bacteria"/>
</dbReference>
<accession>H6LDA4</accession>
<organism evidence="1 2">
    <name type="scientific">Acetobacterium woodii (strain ATCC 29683 / DSM 1030 / JCM 2381 / KCTC 1655 / WB1)</name>
    <dbReference type="NCBI Taxonomy" id="931626"/>
    <lineage>
        <taxon>Bacteria</taxon>
        <taxon>Bacillati</taxon>
        <taxon>Bacillota</taxon>
        <taxon>Clostridia</taxon>
        <taxon>Eubacteriales</taxon>
        <taxon>Eubacteriaceae</taxon>
        <taxon>Acetobacterium</taxon>
    </lineage>
</organism>
<evidence type="ECO:0000313" key="2">
    <source>
        <dbReference type="Proteomes" id="UP000007177"/>
    </source>
</evidence>
<dbReference type="EMBL" id="CP002987">
    <property type="protein sequence ID" value="AFA49149.1"/>
    <property type="molecule type" value="Genomic_DNA"/>
</dbReference>
<dbReference type="HOGENOM" id="CLU_1903228_0_0_9"/>
<dbReference type="KEGG" id="awo:Awo_c23760"/>
<dbReference type="OrthoDB" id="1778013at2"/>